<evidence type="ECO:0000313" key="8">
    <source>
        <dbReference type="EMBL" id="TDO25408.1"/>
    </source>
</evidence>
<dbReference type="Proteomes" id="UP000295741">
    <property type="component" value="Unassembled WGS sequence"/>
</dbReference>
<keyword evidence="5 7" id="KW-1133">Transmembrane helix</keyword>
<feature type="transmembrane region" description="Helical" evidence="7">
    <location>
        <begin position="298"/>
        <end position="315"/>
    </location>
</feature>
<feature type="transmembrane region" description="Helical" evidence="7">
    <location>
        <begin position="50"/>
        <end position="71"/>
    </location>
</feature>
<keyword evidence="6 7" id="KW-0472">Membrane</keyword>
<evidence type="ECO:0000256" key="2">
    <source>
        <dbReference type="ARBA" id="ARBA00022448"/>
    </source>
</evidence>
<gene>
    <name evidence="8" type="ORF">BC659_2949</name>
</gene>
<dbReference type="PANTHER" id="PTHR23513:SF9">
    <property type="entry name" value="ENTEROBACTIN EXPORTER ENTS"/>
    <property type="match status" value="1"/>
</dbReference>
<keyword evidence="4 7" id="KW-0812">Transmembrane</keyword>
<dbReference type="EMBL" id="SNWP01000013">
    <property type="protein sequence ID" value="TDO25408.1"/>
    <property type="molecule type" value="Genomic_DNA"/>
</dbReference>
<dbReference type="PANTHER" id="PTHR23513">
    <property type="entry name" value="INTEGRAL MEMBRANE EFFLUX PROTEIN-RELATED"/>
    <property type="match status" value="1"/>
</dbReference>
<evidence type="ECO:0000256" key="3">
    <source>
        <dbReference type="ARBA" id="ARBA00022475"/>
    </source>
</evidence>
<feature type="transmembrane region" description="Helical" evidence="7">
    <location>
        <begin position="83"/>
        <end position="102"/>
    </location>
</feature>
<dbReference type="InterPro" id="IPR036259">
    <property type="entry name" value="MFS_trans_sf"/>
</dbReference>
<evidence type="ECO:0000256" key="5">
    <source>
        <dbReference type="ARBA" id="ARBA00022989"/>
    </source>
</evidence>
<reference evidence="8 9" key="1">
    <citation type="submission" date="2019-03" db="EMBL/GenBank/DDBJ databases">
        <title>Genomic Encyclopedia of Archaeal and Bacterial Type Strains, Phase II (KMG-II): from individual species to whole genera.</title>
        <authorList>
            <person name="Goeker M."/>
        </authorList>
    </citation>
    <scope>NUCLEOTIDE SEQUENCE [LARGE SCALE GENOMIC DNA]</scope>
    <source>
        <strain evidence="8 9">DSM 28323</strain>
    </source>
</reference>
<dbReference type="AlphaFoldDB" id="A0A4V3C4C3"/>
<dbReference type="InterPro" id="IPR010290">
    <property type="entry name" value="TM_effector"/>
</dbReference>
<dbReference type="SUPFAM" id="SSF103473">
    <property type="entry name" value="MFS general substrate transporter"/>
    <property type="match status" value="1"/>
</dbReference>
<feature type="transmembrane region" description="Helical" evidence="7">
    <location>
        <begin position="185"/>
        <end position="202"/>
    </location>
</feature>
<organism evidence="8 9">
    <name type="scientific">Sediminibacterium goheungense</name>
    <dbReference type="NCBI Taxonomy" id="1086393"/>
    <lineage>
        <taxon>Bacteria</taxon>
        <taxon>Pseudomonadati</taxon>
        <taxon>Bacteroidota</taxon>
        <taxon>Chitinophagia</taxon>
        <taxon>Chitinophagales</taxon>
        <taxon>Chitinophagaceae</taxon>
        <taxon>Sediminibacterium</taxon>
    </lineage>
</organism>
<evidence type="ECO:0000313" key="9">
    <source>
        <dbReference type="Proteomes" id="UP000295741"/>
    </source>
</evidence>
<evidence type="ECO:0000256" key="7">
    <source>
        <dbReference type="SAM" id="Phobius"/>
    </source>
</evidence>
<feature type="transmembrane region" description="Helical" evidence="7">
    <location>
        <begin position="21"/>
        <end position="44"/>
    </location>
</feature>
<feature type="transmembrane region" description="Helical" evidence="7">
    <location>
        <begin position="114"/>
        <end position="138"/>
    </location>
</feature>
<dbReference type="CDD" id="cd06173">
    <property type="entry name" value="MFS_MefA_like"/>
    <property type="match status" value="1"/>
</dbReference>
<evidence type="ECO:0000256" key="4">
    <source>
        <dbReference type="ARBA" id="ARBA00022692"/>
    </source>
</evidence>
<sequence>MKTETTYDPFAAMRIPEYRNLMMGRFLFIMGLRMMGTLVGWWIYELTNDPFAIGLIGLSEVIPAVSLSLYAGHIIDISEKRKLLLRGVSLYLTCAIFLLLLSGNYTATQLSNHWIAFSIYVIIFFTGIIRAFTGPTFGTMVASIVPRDLLQNATTWNQGIWLTASVSGHATVGFMIALLGNTGSLIIICTLVAIGFLFMYQIKPKPSLNEPGEKKTMDSVKEGLRFVFKTKEVLGALSLDLFAVLFGGAVAMIPVFAKDILKIGPIGFGWLNAASDMGAIIVVILLTLFPLRKQQGKKLLLAVGGFGICIITFALSEWFWLSFSVLLLSGILDGISVVVRGTILQLKTPDHMRGRVMSVNSMFINSSNELGQFESGVAAKLLGVVPSVVFGGCMTLLVVITTWFKAPSLRKMEY</sequence>
<comment type="subcellular location">
    <subcellularLocation>
        <location evidence="1">Cell membrane</location>
        <topology evidence="1">Multi-pass membrane protein</topology>
    </subcellularLocation>
</comment>
<feature type="transmembrane region" description="Helical" evidence="7">
    <location>
        <begin position="233"/>
        <end position="257"/>
    </location>
</feature>
<name>A0A4V3C4C3_9BACT</name>
<protein>
    <submittedName>
        <fullName evidence="8">Putative MFS family arabinose efflux permease</fullName>
    </submittedName>
</protein>
<comment type="caution">
    <text evidence="8">The sequence shown here is derived from an EMBL/GenBank/DDBJ whole genome shotgun (WGS) entry which is preliminary data.</text>
</comment>
<keyword evidence="2" id="KW-0813">Transport</keyword>
<feature type="transmembrane region" description="Helical" evidence="7">
    <location>
        <begin position="269"/>
        <end position="291"/>
    </location>
</feature>
<accession>A0A4V3C4C3</accession>
<proteinExistence type="predicted"/>
<dbReference type="RefSeq" id="WP_211340797.1">
    <property type="nucleotide sequence ID" value="NZ_SNWP01000013.1"/>
</dbReference>
<dbReference type="Pfam" id="PF05977">
    <property type="entry name" value="MFS_3"/>
    <property type="match status" value="1"/>
</dbReference>
<evidence type="ECO:0000256" key="6">
    <source>
        <dbReference type="ARBA" id="ARBA00023136"/>
    </source>
</evidence>
<dbReference type="Gene3D" id="1.20.1250.20">
    <property type="entry name" value="MFS general substrate transporter like domains"/>
    <property type="match status" value="1"/>
</dbReference>
<keyword evidence="9" id="KW-1185">Reference proteome</keyword>
<keyword evidence="3" id="KW-1003">Cell membrane</keyword>
<dbReference type="GO" id="GO:0005886">
    <property type="term" value="C:plasma membrane"/>
    <property type="evidence" value="ECO:0007669"/>
    <property type="project" value="UniProtKB-SubCell"/>
</dbReference>
<feature type="transmembrane region" description="Helical" evidence="7">
    <location>
        <begin position="381"/>
        <end position="404"/>
    </location>
</feature>
<evidence type="ECO:0000256" key="1">
    <source>
        <dbReference type="ARBA" id="ARBA00004651"/>
    </source>
</evidence>